<comment type="subcellular location">
    <subcellularLocation>
        <location evidence="1">Cell inner membrane</location>
        <topology evidence="1">Multi-pass membrane protein</topology>
    </subcellularLocation>
</comment>
<dbReference type="Proteomes" id="UP000196581">
    <property type="component" value="Unassembled WGS sequence"/>
</dbReference>
<feature type="transmembrane region" description="Helical" evidence="7">
    <location>
        <begin position="141"/>
        <end position="163"/>
    </location>
</feature>
<feature type="transmembrane region" description="Helical" evidence="7">
    <location>
        <begin position="357"/>
        <end position="381"/>
    </location>
</feature>
<evidence type="ECO:0000256" key="2">
    <source>
        <dbReference type="ARBA" id="ARBA00022475"/>
    </source>
</evidence>
<feature type="transmembrane region" description="Helical" evidence="7">
    <location>
        <begin position="56"/>
        <end position="77"/>
    </location>
</feature>
<dbReference type="GO" id="GO:0005886">
    <property type="term" value="C:plasma membrane"/>
    <property type="evidence" value="ECO:0007669"/>
    <property type="project" value="UniProtKB-SubCell"/>
</dbReference>
<proteinExistence type="predicted"/>
<dbReference type="RefSeq" id="WP_087007722.1">
    <property type="nucleotide sequence ID" value="NZ_FWFF01000017.1"/>
</dbReference>
<name>A0A1X6XIF0_9MICO</name>
<keyword evidence="2" id="KW-1003">Cell membrane</keyword>
<keyword evidence="3" id="KW-0997">Cell inner membrane</keyword>
<dbReference type="Pfam" id="PF06808">
    <property type="entry name" value="DctM"/>
    <property type="match status" value="1"/>
</dbReference>
<evidence type="ECO:0000313" key="9">
    <source>
        <dbReference type="EMBL" id="SLM98913.1"/>
    </source>
</evidence>
<dbReference type="InterPro" id="IPR004681">
    <property type="entry name" value="TRAP_DctM"/>
</dbReference>
<gene>
    <name evidence="9" type="ORF">FM105_09870</name>
</gene>
<organism evidence="9 10">
    <name type="scientific">Brevibacterium yomogidense</name>
    <dbReference type="NCBI Taxonomy" id="946573"/>
    <lineage>
        <taxon>Bacteria</taxon>
        <taxon>Bacillati</taxon>
        <taxon>Actinomycetota</taxon>
        <taxon>Actinomycetes</taxon>
        <taxon>Micrococcales</taxon>
        <taxon>Brevibacteriaceae</taxon>
        <taxon>Brevibacterium</taxon>
    </lineage>
</organism>
<dbReference type="InterPro" id="IPR010656">
    <property type="entry name" value="DctM"/>
</dbReference>
<feature type="transmembrane region" description="Helical" evidence="7">
    <location>
        <begin position="169"/>
        <end position="194"/>
    </location>
</feature>
<dbReference type="EMBL" id="FWFF01000017">
    <property type="protein sequence ID" value="SLM98913.1"/>
    <property type="molecule type" value="Genomic_DNA"/>
</dbReference>
<evidence type="ECO:0000256" key="3">
    <source>
        <dbReference type="ARBA" id="ARBA00022519"/>
    </source>
</evidence>
<reference evidence="10" key="1">
    <citation type="submission" date="2017-02" db="EMBL/GenBank/DDBJ databases">
        <authorList>
            <person name="Dridi B."/>
        </authorList>
    </citation>
    <scope>NUCLEOTIDE SEQUENCE [LARGE SCALE GENOMIC DNA]</scope>
    <source>
        <strain evidence="10">B Co 03.10</strain>
    </source>
</reference>
<feature type="domain" description="TRAP C4-dicarboxylate transport system permease DctM subunit" evidence="8">
    <location>
        <begin position="9"/>
        <end position="417"/>
    </location>
</feature>
<keyword evidence="6 7" id="KW-0472">Membrane</keyword>
<dbReference type="PANTHER" id="PTHR33362:SF5">
    <property type="entry name" value="C4-DICARBOXYLATE TRAP TRANSPORTER LARGE PERMEASE PROTEIN DCTM"/>
    <property type="match status" value="1"/>
</dbReference>
<dbReference type="NCBIfam" id="TIGR00786">
    <property type="entry name" value="dctM"/>
    <property type="match status" value="1"/>
</dbReference>
<protein>
    <recommendedName>
        <fullName evidence="8">TRAP C4-dicarboxylate transport system permease DctM subunit domain-containing protein</fullName>
    </recommendedName>
</protein>
<keyword evidence="10" id="KW-1185">Reference proteome</keyword>
<feature type="transmembrane region" description="Helical" evidence="7">
    <location>
        <begin position="334"/>
        <end position="351"/>
    </location>
</feature>
<evidence type="ECO:0000256" key="4">
    <source>
        <dbReference type="ARBA" id="ARBA00022692"/>
    </source>
</evidence>
<dbReference type="AlphaFoldDB" id="A0A1X6XIF0"/>
<evidence type="ECO:0000256" key="5">
    <source>
        <dbReference type="ARBA" id="ARBA00022989"/>
    </source>
</evidence>
<evidence type="ECO:0000256" key="6">
    <source>
        <dbReference type="ARBA" id="ARBA00023136"/>
    </source>
</evidence>
<dbReference type="PIRSF" id="PIRSF006066">
    <property type="entry name" value="HI0050"/>
    <property type="match status" value="1"/>
</dbReference>
<evidence type="ECO:0000256" key="7">
    <source>
        <dbReference type="SAM" id="Phobius"/>
    </source>
</evidence>
<keyword evidence="5 7" id="KW-1133">Transmembrane helix</keyword>
<feature type="transmembrane region" description="Helical" evidence="7">
    <location>
        <begin position="269"/>
        <end position="289"/>
    </location>
</feature>
<dbReference type="PANTHER" id="PTHR33362">
    <property type="entry name" value="SIALIC ACID TRAP TRANSPORTER PERMEASE PROTEIN SIAT-RELATED"/>
    <property type="match status" value="1"/>
</dbReference>
<feature type="transmembrane region" description="Helical" evidence="7">
    <location>
        <begin position="309"/>
        <end position="327"/>
    </location>
</feature>
<keyword evidence="4 7" id="KW-0812">Transmembrane</keyword>
<feature type="transmembrane region" description="Helical" evidence="7">
    <location>
        <begin position="393"/>
        <end position="414"/>
    </location>
</feature>
<accession>A0A1X6XIF0</accession>
<evidence type="ECO:0000259" key="8">
    <source>
        <dbReference type="Pfam" id="PF06808"/>
    </source>
</evidence>
<evidence type="ECO:0000256" key="1">
    <source>
        <dbReference type="ARBA" id="ARBA00004429"/>
    </source>
</evidence>
<evidence type="ECO:0000313" key="10">
    <source>
        <dbReference type="Proteomes" id="UP000196581"/>
    </source>
</evidence>
<dbReference type="GO" id="GO:0022857">
    <property type="term" value="F:transmembrane transporter activity"/>
    <property type="evidence" value="ECO:0007669"/>
    <property type="project" value="TreeGrafter"/>
</dbReference>
<feature type="transmembrane region" description="Helical" evidence="7">
    <location>
        <begin position="215"/>
        <end position="236"/>
    </location>
</feature>
<feature type="transmembrane region" description="Helical" evidence="7">
    <location>
        <begin position="242"/>
        <end position="257"/>
    </location>
</feature>
<sequence>MIVLVITLLLLALILLRVPVAFAILVAGLVGMVAIDGFSAAFAVLQVIPMSASGKFSLSAIPLFILMAHFVLASGALTSLFESARVLVGRVRGGTGIAAVLAGAGFASVSGSSTASAATLAHTSTGEMIRQGYSPRLATGAVASAGTLAAMIPPSILLIFYAITAETSVGQTLLAGLVPGLLMAATLCAVVYILALRGQAPAADGSTMREKARALAGLLPVGVLFVLVVGAVFFGITTATEAAAVGALGALGLMVVYRKATWKNIRESLVGTVTSSAMIMVIIVGAHVFGHFLAESRVTPAVVEAVGEWQVPSVLIMLGVVFVYLILGFFMDQMAIIALTVPVTLPLVEALGYDPIWFGIVVILVAEVGLVTPPLGLNAFVTARASRIPLETVFLGAVPFIIGMLVVVALIFSFPQLALFVPEMMNG</sequence>